<feature type="compositionally biased region" description="Basic residues" evidence="7">
    <location>
        <begin position="248"/>
        <end position="257"/>
    </location>
</feature>
<evidence type="ECO:0000256" key="6">
    <source>
        <dbReference type="ARBA" id="ARBA00023136"/>
    </source>
</evidence>
<evidence type="ECO:0000256" key="2">
    <source>
        <dbReference type="ARBA" id="ARBA00008873"/>
    </source>
</evidence>
<dbReference type="PANTHER" id="PTHR45820">
    <property type="entry name" value="FI23527P1"/>
    <property type="match status" value="1"/>
</dbReference>
<name>F2U0T7_SALR5</name>
<feature type="region of interest" description="Disordered" evidence="7">
    <location>
        <begin position="240"/>
        <end position="269"/>
    </location>
</feature>
<dbReference type="InParanoid" id="F2U0T7"/>
<evidence type="ECO:0000256" key="3">
    <source>
        <dbReference type="ARBA" id="ARBA00022692"/>
    </source>
</evidence>
<comment type="subcellular location">
    <subcellularLocation>
        <location evidence="1">Membrane</location>
        <topology evidence="1">Multi-pass membrane protein</topology>
    </subcellularLocation>
</comment>
<gene>
    <name evidence="10" type="ORF">PTSG_01102</name>
</gene>
<evidence type="ECO:0000256" key="8">
    <source>
        <dbReference type="SAM" id="Phobius"/>
    </source>
</evidence>
<dbReference type="EMBL" id="GL832958">
    <property type="protein sequence ID" value="EGD80511.1"/>
    <property type="molecule type" value="Genomic_DNA"/>
</dbReference>
<feature type="transmembrane region" description="Helical" evidence="8">
    <location>
        <begin position="172"/>
        <end position="190"/>
    </location>
</feature>
<dbReference type="eggNOG" id="KOG1483">
    <property type="taxonomic scope" value="Eukaryota"/>
</dbReference>
<keyword evidence="4" id="KW-0862">Zinc</keyword>
<dbReference type="SUPFAM" id="SSF161111">
    <property type="entry name" value="Cation efflux protein transmembrane domain-like"/>
    <property type="match status" value="1"/>
</dbReference>
<evidence type="ECO:0000313" key="11">
    <source>
        <dbReference type="Proteomes" id="UP000007799"/>
    </source>
</evidence>
<sequence length="435" mass="47711">MSDEDERRPLFSVNGSGSGSSMYGSDDDRHSRTHSTTSSDASLLGSTQIHQRHGHSHSPGHGHSHGHGHGHGHDLLDDDDEILFCPGGITGKETARQMSNMARILLMGVLMLLYSLGEIVFSLKVKSLTMFSDGLHNLSDAFALAIALWAERVQTKDSQEWMTFGWKRAETIGGFVNAGFVLSMAVFVVLQAVPDFIYPDPDKIQQSEAIYFVIIAAIGIFLNVVGMIAFCGHGHAHGHSHGGGGGHSHGHSHGGHGHSHDDDGDDDHAHENKTDHNIWALFLHFLGDVLTSILVLAVGLIAKFYDPSEHKWVQYMDPTAAVLSSLIIVATAWPVMASTMRIFLQFSPSYLDIQGIKAEIRRATAVVEIHEAHFWQLVDGLVICTMHLKIAGGANWEEIRKSVLSILHRYGIHNTTLQPEFIHRGALLQVSITEF</sequence>
<feature type="transmembrane region" description="Helical" evidence="8">
    <location>
        <begin position="210"/>
        <end position="231"/>
    </location>
</feature>
<dbReference type="GO" id="GO:0010312">
    <property type="term" value="P:detoxification of zinc ion"/>
    <property type="evidence" value="ECO:0007669"/>
    <property type="project" value="TreeGrafter"/>
</dbReference>
<reference evidence="10" key="1">
    <citation type="submission" date="2009-08" db="EMBL/GenBank/DDBJ databases">
        <title>Annotation of Salpingoeca rosetta.</title>
        <authorList>
            <consortium name="The Broad Institute Genome Sequencing Platform"/>
            <person name="Russ C."/>
            <person name="Cuomo C."/>
            <person name="Burger G."/>
            <person name="Gray M.W."/>
            <person name="Holland P.W.H."/>
            <person name="King N."/>
            <person name="Lang F.B.F."/>
            <person name="Roger A.J."/>
            <person name="Ruiz-Trillo I."/>
            <person name="Young S.K."/>
            <person name="Zeng Q."/>
            <person name="Gargeya S."/>
            <person name="Alvarado L."/>
            <person name="Berlin A."/>
            <person name="Chapman S.B."/>
            <person name="Chen Z."/>
            <person name="Freedman E."/>
            <person name="Gellesch M."/>
            <person name="Goldberg J."/>
            <person name="Griggs A."/>
            <person name="Gujja S."/>
            <person name="Heilman E."/>
            <person name="Heiman D."/>
            <person name="Howarth C."/>
            <person name="Mehta T."/>
            <person name="Neiman D."/>
            <person name="Pearson M."/>
            <person name="Roberts A."/>
            <person name="Saif S."/>
            <person name="Shea T."/>
            <person name="Shenoy N."/>
            <person name="Sisk P."/>
            <person name="Stolte C."/>
            <person name="Sykes S."/>
            <person name="White J."/>
            <person name="Yandava C."/>
            <person name="Haas B."/>
            <person name="Nusbaum C."/>
            <person name="Birren B."/>
        </authorList>
    </citation>
    <scope>NUCLEOTIDE SEQUENCE [LARGE SCALE GENOMIC DNA]</scope>
    <source>
        <strain evidence="10">ATCC 50818</strain>
    </source>
</reference>
<organism evidence="11">
    <name type="scientific">Salpingoeca rosetta (strain ATCC 50818 / BSB-021)</name>
    <dbReference type="NCBI Taxonomy" id="946362"/>
    <lineage>
        <taxon>Eukaryota</taxon>
        <taxon>Choanoflagellata</taxon>
        <taxon>Craspedida</taxon>
        <taxon>Salpingoecidae</taxon>
        <taxon>Salpingoeca</taxon>
    </lineage>
</organism>
<evidence type="ECO:0000313" key="10">
    <source>
        <dbReference type="EMBL" id="EGD80511.1"/>
    </source>
</evidence>
<feature type="compositionally biased region" description="Basic residues" evidence="7">
    <location>
        <begin position="50"/>
        <end position="70"/>
    </location>
</feature>
<feature type="domain" description="Cation efflux protein transmembrane" evidence="9">
    <location>
        <begin position="105"/>
        <end position="343"/>
    </location>
</feature>
<evidence type="ECO:0000259" key="9">
    <source>
        <dbReference type="Pfam" id="PF01545"/>
    </source>
</evidence>
<proteinExistence type="inferred from homology"/>
<dbReference type="PANTHER" id="PTHR45820:SF4">
    <property type="entry name" value="ZINC TRANSPORTER 63C, ISOFORM F"/>
    <property type="match status" value="1"/>
</dbReference>
<dbReference type="KEGG" id="sre:PTSG_01102"/>
<dbReference type="STRING" id="946362.F2U0T7"/>
<dbReference type="OrthoDB" id="9944568at2759"/>
<dbReference type="GO" id="GO:0005385">
    <property type="term" value="F:zinc ion transmembrane transporter activity"/>
    <property type="evidence" value="ECO:0007669"/>
    <property type="project" value="TreeGrafter"/>
</dbReference>
<comment type="similarity">
    <text evidence="2">Belongs to the cation diffusion facilitator (CDF) transporter (TC 2.A.4) family. SLC30A subfamily.</text>
</comment>
<dbReference type="NCBIfam" id="TIGR01297">
    <property type="entry name" value="CDF"/>
    <property type="match status" value="1"/>
</dbReference>
<accession>F2U0T7</accession>
<dbReference type="InterPro" id="IPR027469">
    <property type="entry name" value="Cation_efflux_TMD_sf"/>
</dbReference>
<dbReference type="InterPro" id="IPR002524">
    <property type="entry name" value="Cation_efflux"/>
</dbReference>
<keyword evidence="11" id="KW-1185">Reference proteome</keyword>
<feature type="transmembrane region" description="Helical" evidence="8">
    <location>
        <begin position="278"/>
        <end position="302"/>
    </location>
</feature>
<dbReference type="GO" id="GO:0006882">
    <property type="term" value="P:intracellular zinc ion homeostasis"/>
    <property type="evidence" value="ECO:0007669"/>
    <property type="project" value="TreeGrafter"/>
</dbReference>
<feature type="region of interest" description="Disordered" evidence="7">
    <location>
        <begin position="1"/>
        <end position="72"/>
    </location>
</feature>
<dbReference type="Proteomes" id="UP000007799">
    <property type="component" value="Unassembled WGS sequence"/>
</dbReference>
<dbReference type="GO" id="GO:0016020">
    <property type="term" value="C:membrane"/>
    <property type="evidence" value="ECO:0007669"/>
    <property type="project" value="UniProtKB-SubCell"/>
</dbReference>
<keyword evidence="5 8" id="KW-1133">Transmembrane helix</keyword>
<dbReference type="RefSeq" id="XP_004997072.1">
    <property type="nucleotide sequence ID" value="XM_004997015.1"/>
</dbReference>
<protein>
    <recommendedName>
        <fullName evidence="9">Cation efflux protein transmembrane domain-containing protein</fullName>
    </recommendedName>
</protein>
<evidence type="ECO:0000256" key="7">
    <source>
        <dbReference type="SAM" id="MobiDB-lite"/>
    </source>
</evidence>
<keyword evidence="3 8" id="KW-0812">Transmembrane</keyword>
<dbReference type="OMA" id="FQDCASW"/>
<dbReference type="FunCoup" id="F2U0T7">
    <property type="interactions" value="1016"/>
</dbReference>
<feature type="transmembrane region" description="Helical" evidence="8">
    <location>
        <begin position="322"/>
        <end position="344"/>
    </location>
</feature>
<dbReference type="Pfam" id="PF01545">
    <property type="entry name" value="Cation_efflux"/>
    <property type="match status" value="1"/>
</dbReference>
<evidence type="ECO:0000256" key="5">
    <source>
        <dbReference type="ARBA" id="ARBA00022989"/>
    </source>
</evidence>
<keyword evidence="6 8" id="KW-0472">Membrane</keyword>
<dbReference type="InterPro" id="IPR058533">
    <property type="entry name" value="Cation_efflux_TM"/>
</dbReference>
<dbReference type="Gene3D" id="1.20.1510.10">
    <property type="entry name" value="Cation efflux protein transmembrane domain"/>
    <property type="match status" value="1"/>
</dbReference>
<evidence type="ECO:0000256" key="4">
    <source>
        <dbReference type="ARBA" id="ARBA00022833"/>
    </source>
</evidence>
<dbReference type="AlphaFoldDB" id="F2U0T7"/>
<dbReference type="GeneID" id="16077667"/>
<evidence type="ECO:0000256" key="1">
    <source>
        <dbReference type="ARBA" id="ARBA00004141"/>
    </source>
</evidence>
<feature type="transmembrane region" description="Helical" evidence="8">
    <location>
        <begin position="104"/>
        <end position="123"/>
    </location>
</feature>